<feature type="transmembrane region" description="Helical" evidence="1">
    <location>
        <begin position="50"/>
        <end position="70"/>
    </location>
</feature>
<organism evidence="2 3">
    <name type="scientific">Paenibacillus lemnae</name>
    <dbReference type="NCBI Taxonomy" id="1330551"/>
    <lineage>
        <taxon>Bacteria</taxon>
        <taxon>Bacillati</taxon>
        <taxon>Bacillota</taxon>
        <taxon>Bacilli</taxon>
        <taxon>Bacillales</taxon>
        <taxon>Paenibacillaceae</taxon>
        <taxon>Paenibacillus</taxon>
    </lineage>
</organism>
<evidence type="ECO:0000313" key="3">
    <source>
        <dbReference type="Proteomes" id="UP000565468"/>
    </source>
</evidence>
<dbReference type="RefSeq" id="WP_169506476.1">
    <property type="nucleotide sequence ID" value="NZ_JABBPN010000021.1"/>
</dbReference>
<sequence>MKEKYYVLRKLSAAILSSILLSLLLASNFYMSISRQNEDVSPWTFQSLLFVYLIYSLPVILIGGTFFSILIDQIIKYLKISITNILLRVLVYTVVYAVGGLIVITILLFVVIGGSYVEDIRRSLGFYIIGVVGALIYLYLDEGLRAIIMRRKRGIK</sequence>
<evidence type="ECO:0008006" key="4">
    <source>
        <dbReference type="Google" id="ProtNLM"/>
    </source>
</evidence>
<dbReference type="EMBL" id="JABBPN010000021">
    <property type="protein sequence ID" value="NMO97702.1"/>
    <property type="molecule type" value="Genomic_DNA"/>
</dbReference>
<evidence type="ECO:0000313" key="2">
    <source>
        <dbReference type="EMBL" id="NMO97702.1"/>
    </source>
</evidence>
<name>A0A848MCD7_PAELE</name>
<gene>
    <name evidence="2" type="ORF">HII30_18215</name>
</gene>
<keyword evidence="3" id="KW-1185">Reference proteome</keyword>
<proteinExistence type="predicted"/>
<dbReference type="AlphaFoldDB" id="A0A848MCD7"/>
<dbReference type="Proteomes" id="UP000565468">
    <property type="component" value="Unassembled WGS sequence"/>
</dbReference>
<keyword evidence="1" id="KW-0812">Transmembrane</keyword>
<evidence type="ECO:0000256" key="1">
    <source>
        <dbReference type="SAM" id="Phobius"/>
    </source>
</evidence>
<reference evidence="2 3" key="1">
    <citation type="submission" date="2020-04" db="EMBL/GenBank/DDBJ databases">
        <title>Paenibacillus algicola sp. nov., a novel marine bacterium producing alginate lyase.</title>
        <authorList>
            <person name="Huang H."/>
        </authorList>
    </citation>
    <scope>NUCLEOTIDE SEQUENCE [LARGE SCALE GENOMIC DNA]</scope>
    <source>
        <strain evidence="2 3">L7-75</strain>
    </source>
</reference>
<accession>A0A848MCD7</accession>
<feature type="transmembrane region" description="Helical" evidence="1">
    <location>
        <begin position="124"/>
        <end position="140"/>
    </location>
</feature>
<keyword evidence="1" id="KW-0472">Membrane</keyword>
<feature type="transmembrane region" description="Helical" evidence="1">
    <location>
        <begin position="90"/>
        <end position="112"/>
    </location>
</feature>
<keyword evidence="1" id="KW-1133">Transmembrane helix</keyword>
<protein>
    <recommendedName>
        <fullName evidence="4">DUF2975 domain-containing protein</fullName>
    </recommendedName>
</protein>
<comment type="caution">
    <text evidence="2">The sequence shown here is derived from an EMBL/GenBank/DDBJ whole genome shotgun (WGS) entry which is preliminary data.</text>
</comment>